<dbReference type="EMBL" id="CP109966">
    <property type="protein sequence ID" value="WAJ72029.1"/>
    <property type="molecule type" value="Genomic_DNA"/>
</dbReference>
<sequence>MAQHHYQEHHRPQYHFTPRANWMNDPNGMVYLDGEYHLFYQYYPDDNVWGPMHWGHAISTDMVNWEHYPVALFPDEHGWIFSGSAVFDKNNTSGLGTKNNPPLIAIYTYHNDKKARAGSKNFQTQGIAYSLDKGRTWTPYENNPVLIGPDIPDFRDPKVSWYEPEQKWVMALAIDDHIGFYSSKNLIDWKFESNFGIDAGTHAGVWECPDLIKMQVEGSNEEKYVLLVSINPGGPNGGSATQYFVGDFNGSEFILDEKMEQQVSKIPAEFPQGHVFADFESDFSGWTVEGDAFALGPVTGNIQGQSGVSNFVGKRLVNSFNKGDATTGEITSQSFTIDRDFINFYIGGGQHPGKTGIQLMINNKVVRSETGHNSEKLDVASWDVSEFIGQTAQLKIVDHVTSGWGHINVDQIVFSNKPALPVREPAIWLDYGTDNYAGVTWSNVPESDGRHLFIGWMSNWLYANDVPTDEWRSAMTIPRTLTLNKTDMGLRVFSNPVNELQSLRVESNQRHQDTVTERINLNQLAGIRAAQFELDLTVTANQAKSFTIEISNDINEKVSLIFNRADNQLVLDRTHAGKSRFHDTFATEQVAPLNGDAESYRIQVFQDASSTELFVNQGEVVMTALVFPNQDLSKIDLIAESDIELSQWSLHKLASIWQQ</sequence>
<dbReference type="PANTHER" id="PTHR42800">
    <property type="entry name" value="EXOINULINASE INUD (AFU_ORTHOLOGUE AFUA_5G00480)"/>
    <property type="match status" value="1"/>
</dbReference>
<dbReference type="Pfam" id="PF00251">
    <property type="entry name" value="Glyco_hydro_32N"/>
    <property type="match status" value="2"/>
</dbReference>
<name>A0ABY7AR61_9ALTE</name>
<dbReference type="PANTHER" id="PTHR42800:SF1">
    <property type="entry name" value="EXOINULINASE INUD (AFU_ORTHOLOGUE AFUA_5G00480)"/>
    <property type="match status" value="1"/>
</dbReference>
<keyword evidence="7" id="KW-0614">Plasmid</keyword>
<evidence type="ECO:0000256" key="4">
    <source>
        <dbReference type="RuleBase" id="RU362110"/>
    </source>
</evidence>
<dbReference type="Proteomes" id="UP001163726">
    <property type="component" value="Plasmid pCadTS8_1"/>
</dbReference>
<evidence type="ECO:0000259" key="6">
    <source>
        <dbReference type="Pfam" id="PF08244"/>
    </source>
</evidence>
<dbReference type="SMART" id="SM00640">
    <property type="entry name" value="Glyco_32"/>
    <property type="match status" value="1"/>
</dbReference>
<dbReference type="Pfam" id="PF08244">
    <property type="entry name" value="Glyco_hydro_32C"/>
    <property type="match status" value="1"/>
</dbReference>
<dbReference type="SUPFAM" id="SSF49899">
    <property type="entry name" value="Concanavalin A-like lectins/glucanases"/>
    <property type="match status" value="1"/>
</dbReference>
<evidence type="ECO:0000259" key="5">
    <source>
        <dbReference type="Pfam" id="PF00251"/>
    </source>
</evidence>
<dbReference type="PROSITE" id="PS00609">
    <property type="entry name" value="GLYCOSYL_HYDROL_F32"/>
    <property type="match status" value="1"/>
</dbReference>
<keyword evidence="8" id="KW-1185">Reference proteome</keyword>
<dbReference type="InterPro" id="IPR023296">
    <property type="entry name" value="Glyco_hydro_beta-prop_sf"/>
</dbReference>
<geneLocation type="plasmid" evidence="7 8">
    <name>pCadTS8_1</name>
</geneLocation>
<dbReference type="InterPro" id="IPR001362">
    <property type="entry name" value="Glyco_hydro_32"/>
</dbReference>
<evidence type="ECO:0000256" key="3">
    <source>
        <dbReference type="ARBA" id="ARBA00023295"/>
    </source>
</evidence>
<feature type="domain" description="Glycosyl hydrolase family 32 N-terminal" evidence="5">
    <location>
        <begin position="405"/>
        <end position="487"/>
    </location>
</feature>
<feature type="domain" description="Glycosyl hydrolase family 32 C-terminal" evidence="6">
    <location>
        <begin position="499"/>
        <end position="643"/>
    </location>
</feature>
<gene>
    <name evidence="7" type="ORF">OLW01_14770</name>
</gene>
<dbReference type="InterPro" id="IPR013320">
    <property type="entry name" value="ConA-like_dom_sf"/>
</dbReference>
<protein>
    <submittedName>
        <fullName evidence="7">Glycoside hydrolase family 32 protein</fullName>
    </submittedName>
</protein>
<organism evidence="7 8">
    <name type="scientific">Catenovulum adriaticum</name>
    <dbReference type="NCBI Taxonomy" id="2984846"/>
    <lineage>
        <taxon>Bacteria</taxon>
        <taxon>Pseudomonadati</taxon>
        <taxon>Pseudomonadota</taxon>
        <taxon>Gammaproteobacteria</taxon>
        <taxon>Alteromonadales</taxon>
        <taxon>Alteromonadaceae</taxon>
        <taxon>Catenovulum</taxon>
    </lineage>
</organism>
<evidence type="ECO:0000256" key="1">
    <source>
        <dbReference type="ARBA" id="ARBA00009902"/>
    </source>
</evidence>
<reference evidence="7" key="1">
    <citation type="submission" date="2022-10" db="EMBL/GenBank/DDBJ databases">
        <title>Catenovulum adriacola sp. nov. isolated in the Harbour of Susak.</title>
        <authorList>
            <person name="Schoch T."/>
            <person name="Reich S.J."/>
            <person name="Stoeferle S."/>
            <person name="Flaiz M."/>
            <person name="Kazda M."/>
            <person name="Riedel C.U."/>
            <person name="Duerre P."/>
        </authorList>
    </citation>
    <scope>NUCLEOTIDE SEQUENCE</scope>
    <source>
        <strain evidence="7">TS8</strain>
        <plasmid evidence="7">pCadTS8_1</plasmid>
    </source>
</reference>
<evidence type="ECO:0000313" key="7">
    <source>
        <dbReference type="EMBL" id="WAJ72029.1"/>
    </source>
</evidence>
<keyword evidence="2 4" id="KW-0378">Hydrolase</keyword>
<feature type="domain" description="Glycosyl hydrolase family 32 N-terminal" evidence="5">
    <location>
        <begin position="15"/>
        <end position="259"/>
    </location>
</feature>
<keyword evidence="3 4" id="KW-0326">Glycosidase</keyword>
<dbReference type="Gene3D" id="2.60.120.560">
    <property type="entry name" value="Exo-inulinase, domain 1"/>
    <property type="match status" value="1"/>
</dbReference>
<dbReference type="InterPro" id="IPR018053">
    <property type="entry name" value="Glyco_hydro_32_AS"/>
</dbReference>
<dbReference type="SUPFAM" id="SSF75005">
    <property type="entry name" value="Arabinanase/levansucrase/invertase"/>
    <property type="match status" value="1"/>
</dbReference>
<dbReference type="GO" id="GO:0016787">
    <property type="term" value="F:hydrolase activity"/>
    <property type="evidence" value="ECO:0007669"/>
    <property type="project" value="UniProtKB-KW"/>
</dbReference>
<accession>A0ABY7AR61</accession>
<dbReference type="CDD" id="cd18622">
    <property type="entry name" value="GH32_Inu-like"/>
    <property type="match status" value="1"/>
</dbReference>
<evidence type="ECO:0000256" key="2">
    <source>
        <dbReference type="ARBA" id="ARBA00022801"/>
    </source>
</evidence>
<comment type="similarity">
    <text evidence="1 4">Belongs to the glycosyl hydrolase 32 family.</text>
</comment>
<dbReference type="Gene3D" id="2.115.10.20">
    <property type="entry name" value="Glycosyl hydrolase domain, family 43"/>
    <property type="match status" value="2"/>
</dbReference>
<evidence type="ECO:0000313" key="8">
    <source>
        <dbReference type="Proteomes" id="UP001163726"/>
    </source>
</evidence>
<proteinExistence type="inferred from homology"/>
<dbReference type="InterPro" id="IPR013148">
    <property type="entry name" value="Glyco_hydro_32_N"/>
</dbReference>
<dbReference type="InterPro" id="IPR013189">
    <property type="entry name" value="Glyco_hydro_32_C"/>
</dbReference>